<evidence type="ECO:0000256" key="8">
    <source>
        <dbReference type="ARBA" id="ARBA00023014"/>
    </source>
</evidence>
<evidence type="ECO:0000256" key="6">
    <source>
        <dbReference type="ARBA" id="ARBA00022723"/>
    </source>
</evidence>
<dbReference type="Pfam" id="PF05958">
    <property type="entry name" value="tRNA_U5-meth_tr"/>
    <property type="match status" value="1"/>
</dbReference>
<dbReference type="InterPro" id="IPR011825">
    <property type="entry name" value="23SrRNA_MeTrfase_RlmC"/>
</dbReference>
<dbReference type="STRING" id="1267021.FPB0191_00795"/>
<feature type="active site" description="Nucleophile" evidence="10">
    <location>
        <position position="338"/>
    </location>
</feature>
<keyword evidence="1" id="KW-0004">4Fe-4S</keyword>
<keyword evidence="13" id="KW-1185">Reference proteome</keyword>
<evidence type="ECO:0000256" key="9">
    <source>
        <dbReference type="NCBIfam" id="TIGR02085"/>
    </source>
</evidence>
<name>A0A0A7S186_FRIPE</name>
<reference evidence="12 13" key="1">
    <citation type="journal article" date="2014" name="Appl. Environ. Microbiol.">
        <title>Gut symbionts from distinct hosts exhibit genotoxic activity via divergent colibactin biosynthetic pathways.</title>
        <authorList>
            <person name="Engel P."/>
            <person name="Vizcaino M.I."/>
            <person name="Crawford J.M."/>
        </authorList>
    </citation>
    <scope>NUCLEOTIDE SEQUENCE [LARGE SCALE GENOMIC DNA]</scope>
    <source>
        <strain evidence="12 13">PEB0191</strain>
    </source>
</reference>
<evidence type="ECO:0000256" key="7">
    <source>
        <dbReference type="ARBA" id="ARBA00023004"/>
    </source>
</evidence>
<keyword evidence="8" id="KW-0411">Iron-sulfur</keyword>
<dbReference type="PROSITE" id="PS01230">
    <property type="entry name" value="TRMA_1"/>
    <property type="match status" value="1"/>
</dbReference>
<dbReference type="PANTHER" id="PTHR11061">
    <property type="entry name" value="RNA M5U METHYLTRANSFERASE"/>
    <property type="match status" value="1"/>
</dbReference>
<dbReference type="AlphaFoldDB" id="A0A0A7S186"/>
<evidence type="ECO:0000256" key="5">
    <source>
        <dbReference type="ARBA" id="ARBA00022691"/>
    </source>
</evidence>
<dbReference type="InterPro" id="IPR030390">
    <property type="entry name" value="MeTrfase_TrmA_AS"/>
</dbReference>
<evidence type="ECO:0000256" key="4">
    <source>
        <dbReference type="ARBA" id="ARBA00022679"/>
    </source>
</evidence>
<dbReference type="EMBL" id="CP009056">
    <property type="protein sequence ID" value="AJA44622.1"/>
    <property type="molecule type" value="Genomic_DNA"/>
</dbReference>
<dbReference type="PROSITE" id="PS01231">
    <property type="entry name" value="TRMA_2"/>
    <property type="match status" value="1"/>
</dbReference>
<evidence type="ECO:0000256" key="11">
    <source>
        <dbReference type="PROSITE-ProRule" id="PRU10015"/>
    </source>
</evidence>
<dbReference type="Gene3D" id="3.40.50.150">
    <property type="entry name" value="Vaccinia Virus protein VP39"/>
    <property type="match status" value="1"/>
</dbReference>
<comment type="similarity">
    <text evidence="10">Belongs to the class I-like SAM-binding methyltransferase superfamily. RNA M5U methyltransferase family.</text>
</comment>
<feature type="binding site" evidence="10">
    <location>
        <position position="244"/>
    </location>
    <ligand>
        <name>S-adenosyl-L-methionine</name>
        <dbReference type="ChEBI" id="CHEBI:59789"/>
    </ligand>
</feature>
<feature type="binding site" evidence="10">
    <location>
        <position position="215"/>
    </location>
    <ligand>
        <name>S-adenosyl-L-methionine</name>
        <dbReference type="ChEBI" id="CHEBI:59789"/>
    </ligand>
</feature>
<dbReference type="GO" id="GO:0070041">
    <property type="term" value="F:rRNA (uridine-C5-)-methyltransferase activity"/>
    <property type="evidence" value="ECO:0007669"/>
    <property type="project" value="TreeGrafter"/>
</dbReference>
<dbReference type="EC" id="2.1.1.189" evidence="9"/>
<keyword evidence="5 10" id="KW-0949">S-adenosyl-L-methionine</keyword>
<dbReference type="KEGG" id="fpp:FPB0191_00795"/>
<proteinExistence type="inferred from homology"/>
<sequence length="379" mass="43015">MLVIKEMKCHYYEQNKCLSCRWIDKSYSSQLHDKQRCLKEHLNSFSPLTIFPPIASSDSAFRNKAKMAVLGTVEKPILGIMTNNEAIDLCDCPLYTNTMKLVLSKIKNYIKQLQLVPYNIKKMKGELKFIILTQAEDQFMLRFVLRSAKYQTKIASSIAFLQNYIPNLAVISINIQPTHAAILEGKEEVILTRQTYFPVKLNNVPLFLHKGSFFQTNTTVASQLYLTAREWLANLPIKSIWDLFCGVGGFGLHCTNSQRSLVGIEINPEAIDCAKLSANHLGFSDVRFQSLDASQFAVNQNSDIPDLILVNPPRRGIGSTLINFLQTVSPRYILYSSCNLTSLVSDLKSLIGYRMLSVQLFDMFPHSEHMEILVLMEKI</sequence>
<keyword evidence="6" id="KW-0479">Metal-binding</keyword>
<evidence type="ECO:0000313" key="13">
    <source>
        <dbReference type="Proteomes" id="UP000030901"/>
    </source>
</evidence>
<evidence type="ECO:0000256" key="3">
    <source>
        <dbReference type="ARBA" id="ARBA00022603"/>
    </source>
</evidence>
<dbReference type="SUPFAM" id="SSF53335">
    <property type="entry name" value="S-adenosyl-L-methionine-dependent methyltransferases"/>
    <property type="match status" value="1"/>
</dbReference>
<dbReference type="InterPro" id="IPR030391">
    <property type="entry name" value="MeTrfase_TrmA_CS"/>
</dbReference>
<protein>
    <recommendedName>
        <fullName evidence="9">23S rRNA (uracil(747)-C(5))-methyltransferase RlmC</fullName>
        <ecNumber evidence="9">2.1.1.189</ecNumber>
    </recommendedName>
</protein>
<evidence type="ECO:0000256" key="1">
    <source>
        <dbReference type="ARBA" id="ARBA00022485"/>
    </source>
</evidence>
<feature type="binding site" evidence="10">
    <location>
        <position position="311"/>
    </location>
    <ligand>
        <name>S-adenosyl-L-methionine</name>
        <dbReference type="ChEBI" id="CHEBI:59789"/>
    </ligand>
</feature>
<dbReference type="PANTHER" id="PTHR11061:SF30">
    <property type="entry name" value="TRNA (URACIL(54)-C(5))-METHYLTRANSFERASE"/>
    <property type="match status" value="1"/>
</dbReference>
<keyword evidence="3 10" id="KW-0489">Methyltransferase</keyword>
<dbReference type="HOGENOM" id="CLU_014689_0_0_6"/>
<gene>
    <name evidence="12" type="ORF">FPB0191_00795</name>
</gene>
<dbReference type="GO" id="GO:0046872">
    <property type="term" value="F:metal ion binding"/>
    <property type="evidence" value="ECO:0007669"/>
    <property type="project" value="UniProtKB-KW"/>
</dbReference>
<keyword evidence="4 10" id="KW-0808">Transferase</keyword>
<dbReference type="Gene3D" id="2.40.50.1070">
    <property type="match status" value="1"/>
</dbReference>
<feature type="binding site" evidence="10">
    <location>
        <position position="265"/>
    </location>
    <ligand>
        <name>S-adenosyl-L-methionine</name>
        <dbReference type="ChEBI" id="CHEBI:59789"/>
    </ligand>
</feature>
<organism evidence="12 13">
    <name type="scientific">Frischella perrara</name>
    <dbReference type="NCBI Taxonomy" id="1267021"/>
    <lineage>
        <taxon>Bacteria</taxon>
        <taxon>Pseudomonadati</taxon>
        <taxon>Pseudomonadota</taxon>
        <taxon>Gammaproteobacteria</taxon>
        <taxon>Orbales</taxon>
        <taxon>Orbaceae</taxon>
        <taxon>Frischella</taxon>
    </lineage>
</organism>
<dbReference type="CDD" id="cd02440">
    <property type="entry name" value="AdoMet_MTases"/>
    <property type="match status" value="1"/>
</dbReference>
<evidence type="ECO:0000313" key="12">
    <source>
        <dbReference type="EMBL" id="AJA44622.1"/>
    </source>
</evidence>
<keyword evidence="7" id="KW-0408">Iron</keyword>
<dbReference type="NCBIfam" id="TIGR02085">
    <property type="entry name" value="meth_trns_rumB"/>
    <property type="match status" value="1"/>
</dbReference>
<evidence type="ECO:0000256" key="10">
    <source>
        <dbReference type="PROSITE-ProRule" id="PRU01024"/>
    </source>
</evidence>
<accession>A0A0A7S186</accession>
<dbReference type="InterPro" id="IPR010280">
    <property type="entry name" value="U5_MeTrfase_fam"/>
</dbReference>
<feature type="active site" evidence="11">
    <location>
        <position position="338"/>
    </location>
</feature>
<evidence type="ECO:0000256" key="2">
    <source>
        <dbReference type="ARBA" id="ARBA00022552"/>
    </source>
</evidence>
<dbReference type="InterPro" id="IPR029063">
    <property type="entry name" value="SAM-dependent_MTases_sf"/>
</dbReference>
<dbReference type="GO" id="GO:0070475">
    <property type="term" value="P:rRNA base methylation"/>
    <property type="evidence" value="ECO:0007669"/>
    <property type="project" value="TreeGrafter"/>
</dbReference>
<keyword evidence="2" id="KW-0698">rRNA processing</keyword>
<dbReference type="GO" id="GO:0051539">
    <property type="term" value="F:4 iron, 4 sulfur cluster binding"/>
    <property type="evidence" value="ECO:0007669"/>
    <property type="project" value="UniProtKB-KW"/>
</dbReference>
<dbReference type="Proteomes" id="UP000030901">
    <property type="component" value="Chromosome"/>
</dbReference>
<dbReference type="PROSITE" id="PS51687">
    <property type="entry name" value="SAM_MT_RNA_M5U"/>
    <property type="match status" value="1"/>
</dbReference>